<accession>A0A6A4RHN6</accession>
<comment type="caution">
    <text evidence="1">The sequence shown here is derived from an EMBL/GenBank/DDBJ whole genome shotgun (WGS) entry which is preliminary data.</text>
</comment>
<proteinExistence type="predicted"/>
<dbReference type="GO" id="GO:0005789">
    <property type="term" value="C:endoplasmic reticulum membrane"/>
    <property type="evidence" value="ECO:0007669"/>
    <property type="project" value="TreeGrafter"/>
</dbReference>
<dbReference type="EMBL" id="VEVO01013318">
    <property type="protein sequence ID" value="KAF0021363.1"/>
    <property type="molecule type" value="Genomic_DNA"/>
</dbReference>
<dbReference type="GO" id="GO:0005544">
    <property type="term" value="F:calcium-dependent phospholipid binding"/>
    <property type="evidence" value="ECO:0007669"/>
    <property type="project" value="TreeGrafter"/>
</dbReference>
<evidence type="ECO:0000313" key="2">
    <source>
        <dbReference type="Proteomes" id="UP000438429"/>
    </source>
</evidence>
<dbReference type="GO" id="GO:0005509">
    <property type="term" value="F:calcium ion binding"/>
    <property type="evidence" value="ECO:0007669"/>
    <property type="project" value="TreeGrafter"/>
</dbReference>
<dbReference type="AlphaFoldDB" id="A0A6A4RHN6"/>
<dbReference type="InterPro" id="IPR035892">
    <property type="entry name" value="C2_domain_sf"/>
</dbReference>
<dbReference type="GO" id="GO:0031210">
    <property type="term" value="F:phosphatidylcholine binding"/>
    <property type="evidence" value="ECO:0007669"/>
    <property type="project" value="TreeGrafter"/>
</dbReference>
<evidence type="ECO:0000313" key="1">
    <source>
        <dbReference type="EMBL" id="KAF0021363.1"/>
    </source>
</evidence>
<dbReference type="GO" id="GO:0008429">
    <property type="term" value="F:phosphatidylethanolamine binding"/>
    <property type="evidence" value="ECO:0007669"/>
    <property type="project" value="TreeGrafter"/>
</dbReference>
<dbReference type="PANTHER" id="PTHR45761:SF2">
    <property type="entry name" value="EXTENDED SYNAPTOTAGMIN-2"/>
    <property type="match status" value="1"/>
</dbReference>
<dbReference type="InterPro" id="IPR051634">
    <property type="entry name" value="Extended_Synaptotagmin"/>
</dbReference>
<sequence length="94" mass="10663">MIFKYGFKCNRKNNIAHYNEDMMMKLIIAHDVKDEKHECSLGTITLPLSRLLEADDMTLNQRFPLKNSGPGCTVKMKMALRVRAPPAGDAPTLR</sequence>
<name>A0A6A4RHN6_SCOMX</name>
<dbReference type="Proteomes" id="UP000438429">
    <property type="component" value="Unassembled WGS sequence"/>
</dbReference>
<protein>
    <submittedName>
        <fullName evidence="1">Uncharacterized protein</fullName>
    </submittedName>
</protein>
<reference evidence="1 2" key="1">
    <citation type="submission" date="2019-06" db="EMBL/GenBank/DDBJ databases">
        <title>Draft genomes of female and male turbot (Scophthalmus maximus).</title>
        <authorList>
            <person name="Xu H."/>
            <person name="Xu X.-W."/>
            <person name="Shao C."/>
            <person name="Chen S."/>
        </authorList>
    </citation>
    <scope>NUCLEOTIDE SEQUENCE [LARGE SCALE GENOMIC DNA]</scope>
    <source>
        <strain evidence="1">Ysfricsl-2016a</strain>
        <tissue evidence="1">Blood</tissue>
    </source>
</reference>
<gene>
    <name evidence="1" type="ORF">F2P81_026384</name>
</gene>
<dbReference type="GO" id="GO:0035091">
    <property type="term" value="F:phosphatidylinositol binding"/>
    <property type="evidence" value="ECO:0007669"/>
    <property type="project" value="TreeGrafter"/>
</dbReference>
<dbReference type="PANTHER" id="PTHR45761">
    <property type="entry name" value="EXTENDED SYNAPTOTAGMIN-LIKE PROTEIN 2, ISOFORM C"/>
    <property type="match status" value="1"/>
</dbReference>
<organism evidence="1 2">
    <name type="scientific">Scophthalmus maximus</name>
    <name type="common">Turbot</name>
    <name type="synonym">Psetta maxima</name>
    <dbReference type="NCBI Taxonomy" id="52904"/>
    <lineage>
        <taxon>Eukaryota</taxon>
        <taxon>Metazoa</taxon>
        <taxon>Chordata</taxon>
        <taxon>Craniata</taxon>
        <taxon>Vertebrata</taxon>
        <taxon>Euteleostomi</taxon>
        <taxon>Actinopterygii</taxon>
        <taxon>Neopterygii</taxon>
        <taxon>Teleostei</taxon>
        <taxon>Neoteleostei</taxon>
        <taxon>Acanthomorphata</taxon>
        <taxon>Carangaria</taxon>
        <taxon>Pleuronectiformes</taxon>
        <taxon>Pleuronectoidei</taxon>
        <taxon>Scophthalmidae</taxon>
        <taxon>Scophthalmus</taxon>
    </lineage>
</organism>
<dbReference type="Gene3D" id="2.60.40.150">
    <property type="entry name" value="C2 domain"/>
    <property type="match status" value="1"/>
</dbReference>